<dbReference type="InterPro" id="IPR002514">
    <property type="entry name" value="Transposase_8"/>
</dbReference>
<dbReference type="SUPFAM" id="SSF46689">
    <property type="entry name" value="Homeodomain-like"/>
    <property type="match status" value="1"/>
</dbReference>
<evidence type="ECO:0000313" key="2">
    <source>
        <dbReference type="EMBL" id="SDK09067.1"/>
    </source>
</evidence>
<dbReference type="Gene3D" id="1.10.10.60">
    <property type="entry name" value="Homeodomain-like"/>
    <property type="match status" value="1"/>
</dbReference>
<dbReference type="EMBL" id="FNFP01000001">
    <property type="protein sequence ID" value="SDK09067.1"/>
    <property type="molecule type" value="Genomic_DNA"/>
</dbReference>
<accession>A0A1G8Z283</accession>
<dbReference type="AlphaFoldDB" id="A0A1G8Z283"/>
<dbReference type="GO" id="GO:0003677">
    <property type="term" value="F:DNA binding"/>
    <property type="evidence" value="ECO:0007669"/>
    <property type="project" value="InterPro"/>
</dbReference>
<name>A0A1G8Z283_9FIRM</name>
<evidence type="ECO:0000313" key="3">
    <source>
        <dbReference type="Proteomes" id="UP000198718"/>
    </source>
</evidence>
<dbReference type="Proteomes" id="UP000198718">
    <property type="component" value="Unassembled WGS sequence"/>
</dbReference>
<reference evidence="2 3" key="1">
    <citation type="submission" date="2016-10" db="EMBL/GenBank/DDBJ databases">
        <authorList>
            <person name="de Groot N.N."/>
        </authorList>
    </citation>
    <scope>NUCLEOTIDE SEQUENCE [LARGE SCALE GENOMIC DNA]</scope>
    <source>
        <strain evidence="2 3">DSM 18346</strain>
    </source>
</reference>
<dbReference type="OrthoDB" id="1666255at2"/>
<organism evidence="2 3">
    <name type="scientific">Natronincola ferrireducens</name>
    <dbReference type="NCBI Taxonomy" id="393762"/>
    <lineage>
        <taxon>Bacteria</taxon>
        <taxon>Bacillati</taxon>
        <taxon>Bacillota</taxon>
        <taxon>Clostridia</taxon>
        <taxon>Peptostreptococcales</taxon>
        <taxon>Natronincolaceae</taxon>
        <taxon>Natronincola</taxon>
    </lineage>
</organism>
<dbReference type="Pfam" id="PF01527">
    <property type="entry name" value="HTH_Tnp_1"/>
    <property type="match status" value="1"/>
</dbReference>
<keyword evidence="3" id="KW-1185">Reference proteome</keyword>
<keyword evidence="1" id="KW-0175">Coiled coil</keyword>
<dbReference type="GO" id="GO:0006313">
    <property type="term" value="P:DNA transposition"/>
    <property type="evidence" value="ECO:0007669"/>
    <property type="project" value="InterPro"/>
</dbReference>
<protein>
    <submittedName>
        <fullName evidence="2">Transposase</fullName>
    </submittedName>
</protein>
<dbReference type="InterPro" id="IPR009057">
    <property type="entry name" value="Homeodomain-like_sf"/>
</dbReference>
<evidence type="ECO:0000256" key="1">
    <source>
        <dbReference type="SAM" id="Coils"/>
    </source>
</evidence>
<feature type="coiled-coil region" evidence="1">
    <location>
        <begin position="52"/>
        <end position="86"/>
    </location>
</feature>
<dbReference type="GO" id="GO:0004803">
    <property type="term" value="F:transposase activity"/>
    <property type="evidence" value="ECO:0007669"/>
    <property type="project" value="InterPro"/>
</dbReference>
<dbReference type="STRING" id="393762.SAMN05660472_00712"/>
<proteinExistence type="predicted"/>
<gene>
    <name evidence="2" type="ORF">SAMN05660472_00712</name>
</gene>
<sequence length="95" mass="10615">MSSNNNRYDDEFKASAVKMVIEKGRPISAVAKDLGVSEPALRRWIKASTEPEDAASKKLAELEAENKRLKKELDDAKDTVEVLKKSVAIFIKPQK</sequence>
<dbReference type="RefSeq" id="WP_090550358.1">
    <property type="nucleotide sequence ID" value="NZ_FNFP01000001.1"/>
</dbReference>